<geneLocation type="plasmid" evidence="6">
    <name>pp97_e</name>
</geneLocation>
<dbReference type="Proteomes" id="UP000183859">
    <property type="component" value="Plasmid pP97_e"/>
</dbReference>
<dbReference type="Gene3D" id="2.40.30.170">
    <property type="match status" value="1"/>
</dbReference>
<dbReference type="Gene3D" id="1.10.287.470">
    <property type="entry name" value="Helix hairpin bin"/>
    <property type="match status" value="1"/>
</dbReference>
<dbReference type="PANTHER" id="PTHR30469:SF29">
    <property type="entry name" value="BLR2860 PROTEIN"/>
    <property type="match status" value="1"/>
</dbReference>
<feature type="compositionally biased region" description="Low complexity" evidence="3">
    <location>
        <begin position="35"/>
        <end position="46"/>
    </location>
</feature>
<keyword evidence="2" id="KW-0175">Coiled coil</keyword>
<dbReference type="EMBL" id="CP016369">
    <property type="protein sequence ID" value="APG49402.1"/>
    <property type="molecule type" value="Genomic_DNA"/>
</dbReference>
<dbReference type="OrthoDB" id="9806939at2"/>
<comment type="similarity">
    <text evidence="1">Belongs to the membrane fusion protein (MFP) (TC 8.A.1) family.</text>
</comment>
<feature type="compositionally biased region" description="Low complexity" evidence="3">
    <location>
        <begin position="56"/>
        <end position="76"/>
    </location>
</feature>
<evidence type="ECO:0000256" key="2">
    <source>
        <dbReference type="SAM" id="Coils"/>
    </source>
</evidence>
<gene>
    <name evidence="5" type="ORF">PhaeoP97_04052</name>
</gene>
<keyword evidence="6" id="KW-1185">Reference proteome</keyword>
<dbReference type="Gene3D" id="2.40.50.100">
    <property type="match status" value="1"/>
</dbReference>
<keyword evidence="5" id="KW-0614">Plasmid</keyword>
<evidence type="ECO:0000313" key="6">
    <source>
        <dbReference type="Proteomes" id="UP000183859"/>
    </source>
</evidence>
<dbReference type="PANTHER" id="PTHR30469">
    <property type="entry name" value="MULTIDRUG RESISTANCE PROTEIN MDTA"/>
    <property type="match status" value="1"/>
</dbReference>
<feature type="compositionally biased region" description="Polar residues" evidence="3">
    <location>
        <begin position="1"/>
        <end position="12"/>
    </location>
</feature>
<evidence type="ECO:0000256" key="1">
    <source>
        <dbReference type="ARBA" id="ARBA00009477"/>
    </source>
</evidence>
<accession>A0A1L3IBE7</accession>
<name>A0A1L3IBE7_9RHOB</name>
<sequence>MGTPLRSDQQAQAKGARRETVPPAKSASPVPPMSAVPEASPTSPASYTPPVPPAVAAPSETQSASAPPRPGRAAEAGAEGAAGLVFHSDPEAKWPPRLAALICLLLVGWMALGQILSDATDPGADGASGPATATGGVPSSAPVSVAVRLSQAAPVTLRFRTEGYSMADRDSILRAEMSGHLTAVPVQKGAQVEAGQVLATLQSTQRVAALQRAEAGEARARREYETAEALHKRGATTETRLEQTREALAAARAELSLARQGVAETRITAPFAGHLETLSLIPGAYVQEGEELARIVATDPLRLVFQVPQNMRAALELDRMAQVQFLEGSQRQGRLAFLGRRADPSTRSFAAELLIDNPGGTIPAGISARIEVPLQEVDAHFLSPALLSLDMDGVLGVKSVDDADRVVFTPVEIVRSQPQGVWVTGLPDQLRLITVGQGFVTTGEPVRVSDTGPVGADVKPSAELRP</sequence>
<dbReference type="NCBIfam" id="TIGR01730">
    <property type="entry name" value="RND_mfp"/>
    <property type="match status" value="1"/>
</dbReference>
<evidence type="ECO:0000313" key="5">
    <source>
        <dbReference type="EMBL" id="APG49402.1"/>
    </source>
</evidence>
<dbReference type="AlphaFoldDB" id="A0A1L3IBE7"/>
<dbReference type="InterPro" id="IPR006143">
    <property type="entry name" value="RND_pump_MFP"/>
</dbReference>
<dbReference type="GO" id="GO:0015562">
    <property type="term" value="F:efflux transmembrane transporter activity"/>
    <property type="evidence" value="ECO:0007669"/>
    <property type="project" value="TreeGrafter"/>
</dbReference>
<feature type="region of interest" description="Disordered" evidence="3">
    <location>
        <begin position="444"/>
        <end position="466"/>
    </location>
</feature>
<evidence type="ECO:0000256" key="3">
    <source>
        <dbReference type="SAM" id="MobiDB-lite"/>
    </source>
</evidence>
<dbReference type="InterPro" id="IPR058647">
    <property type="entry name" value="BSH_CzcB-like"/>
</dbReference>
<dbReference type="SUPFAM" id="SSF111369">
    <property type="entry name" value="HlyD-like secretion proteins"/>
    <property type="match status" value="1"/>
</dbReference>
<organism evidence="5 6">
    <name type="scientific">Phaeobacter porticola</name>
    <dbReference type="NCBI Taxonomy" id="1844006"/>
    <lineage>
        <taxon>Bacteria</taxon>
        <taxon>Pseudomonadati</taxon>
        <taxon>Pseudomonadota</taxon>
        <taxon>Alphaproteobacteria</taxon>
        <taxon>Rhodobacterales</taxon>
        <taxon>Roseobacteraceae</taxon>
        <taxon>Phaeobacter</taxon>
    </lineage>
</organism>
<feature type="coiled-coil region" evidence="2">
    <location>
        <begin position="210"/>
        <end position="261"/>
    </location>
</feature>
<protein>
    <submittedName>
        <fullName evidence="5">Putative secretion protein, HylD family</fullName>
    </submittedName>
</protein>
<evidence type="ECO:0000259" key="4">
    <source>
        <dbReference type="Pfam" id="PF25973"/>
    </source>
</evidence>
<dbReference type="KEGG" id="php:PhaeoP97_04052"/>
<dbReference type="Pfam" id="PF25973">
    <property type="entry name" value="BSH_CzcB"/>
    <property type="match status" value="1"/>
</dbReference>
<proteinExistence type="inferred from homology"/>
<dbReference type="GO" id="GO:1990281">
    <property type="term" value="C:efflux pump complex"/>
    <property type="evidence" value="ECO:0007669"/>
    <property type="project" value="TreeGrafter"/>
</dbReference>
<feature type="region of interest" description="Disordered" evidence="3">
    <location>
        <begin position="1"/>
        <end position="76"/>
    </location>
</feature>
<dbReference type="RefSeq" id="WP_072506969.1">
    <property type="nucleotide sequence ID" value="NZ_CP016369.1"/>
</dbReference>
<reference evidence="6" key="1">
    <citation type="submission" date="2016-07" db="EMBL/GenBank/DDBJ databases">
        <title>Phaeobacter portensis sp. nov., a tropodithietic acid producing bacterium isolated from a German harbor.</title>
        <authorList>
            <person name="Freese H.M."/>
            <person name="Bunk B."/>
            <person name="Breider S."/>
            <person name="Brinkhoff T."/>
        </authorList>
    </citation>
    <scope>NUCLEOTIDE SEQUENCE [LARGE SCALE GENOMIC DNA]</scope>
    <source>
        <strain evidence="6">P97</strain>
        <plasmid evidence="6">pp97_e</plasmid>
    </source>
</reference>
<feature type="domain" description="CzcB-like barrel-sandwich hybrid" evidence="4">
    <location>
        <begin position="175"/>
        <end position="295"/>
    </location>
</feature>